<organism evidence="1 2">
    <name type="scientific">Hymenobacter yonginensis</name>
    <dbReference type="NCBI Taxonomy" id="748197"/>
    <lineage>
        <taxon>Bacteria</taxon>
        <taxon>Pseudomonadati</taxon>
        <taxon>Bacteroidota</taxon>
        <taxon>Cytophagia</taxon>
        <taxon>Cytophagales</taxon>
        <taxon>Hymenobacteraceae</taxon>
        <taxon>Hymenobacter</taxon>
    </lineage>
</organism>
<name>A0ABY7PTL3_9BACT</name>
<sequence>METPVTIRLKDALALLESGTPVAVRFVTCDRRRGTGGEFRELAAARLGSGIGSGKRQAAPPVPVLTGEPDADLTTVARIACNPDHYANATRNLVDTSTGKLVKVHIYLLVAVAGRKVIL</sequence>
<accession>A0ABY7PTL3</accession>
<proteinExistence type="predicted"/>
<evidence type="ECO:0000313" key="2">
    <source>
        <dbReference type="Proteomes" id="UP001211872"/>
    </source>
</evidence>
<gene>
    <name evidence="1" type="ORF">O9Z63_08315</name>
</gene>
<protein>
    <submittedName>
        <fullName evidence="1">Uncharacterized protein</fullName>
    </submittedName>
</protein>
<dbReference type="EMBL" id="CP115396">
    <property type="protein sequence ID" value="WBO86252.1"/>
    <property type="molecule type" value="Genomic_DNA"/>
</dbReference>
<dbReference type="RefSeq" id="WP_270128835.1">
    <property type="nucleotide sequence ID" value="NZ_CP115396.1"/>
</dbReference>
<reference evidence="1 2" key="1">
    <citation type="journal article" date="2011" name="Int. J. Syst. Evol. Microbiol.">
        <title>Hymenobacter yonginensis sp. nov., isolated from a mesotrophic artificial lake.</title>
        <authorList>
            <person name="Joung Y."/>
            <person name="Cho S.H."/>
            <person name="Kim H."/>
            <person name="Kim S.B."/>
            <person name="Joh K."/>
        </authorList>
    </citation>
    <scope>NUCLEOTIDE SEQUENCE [LARGE SCALE GENOMIC DNA]</scope>
    <source>
        <strain evidence="1 2">KCTC 22745</strain>
    </source>
</reference>
<evidence type="ECO:0000313" key="1">
    <source>
        <dbReference type="EMBL" id="WBO86252.1"/>
    </source>
</evidence>
<dbReference type="Proteomes" id="UP001211872">
    <property type="component" value="Chromosome"/>
</dbReference>
<keyword evidence="2" id="KW-1185">Reference proteome</keyword>